<organism evidence="2">
    <name type="scientific">Culex pipiens</name>
    <name type="common">House mosquito</name>
    <dbReference type="NCBI Taxonomy" id="7175"/>
    <lineage>
        <taxon>Eukaryota</taxon>
        <taxon>Metazoa</taxon>
        <taxon>Ecdysozoa</taxon>
        <taxon>Arthropoda</taxon>
        <taxon>Hexapoda</taxon>
        <taxon>Insecta</taxon>
        <taxon>Pterygota</taxon>
        <taxon>Neoptera</taxon>
        <taxon>Endopterygota</taxon>
        <taxon>Diptera</taxon>
        <taxon>Nematocera</taxon>
        <taxon>Culicoidea</taxon>
        <taxon>Culicidae</taxon>
        <taxon>Culicinae</taxon>
        <taxon>Culicini</taxon>
        <taxon>Culex</taxon>
        <taxon>Culex</taxon>
    </lineage>
</organism>
<dbReference type="EMBL" id="HBUE01271604">
    <property type="protein sequence ID" value="CAG6564238.1"/>
    <property type="molecule type" value="Transcribed_RNA"/>
</dbReference>
<reference evidence="2" key="1">
    <citation type="submission" date="2021-05" db="EMBL/GenBank/DDBJ databases">
        <authorList>
            <person name="Alioto T."/>
            <person name="Alioto T."/>
            <person name="Gomez Garrido J."/>
        </authorList>
    </citation>
    <scope>NUCLEOTIDE SEQUENCE</scope>
</reference>
<accession>A0A8D8A8K5</accession>
<name>A0A8D8A8K5_CULPI</name>
<dbReference type="AlphaFoldDB" id="A0A8D8A8K5"/>
<feature type="region of interest" description="Disordered" evidence="1">
    <location>
        <begin position="70"/>
        <end position="90"/>
    </location>
</feature>
<protein>
    <submittedName>
        <fullName evidence="2">(northern house mosquito) hypothetical protein</fullName>
    </submittedName>
</protein>
<proteinExistence type="predicted"/>
<dbReference type="EMBL" id="HBUE01166289">
    <property type="protein sequence ID" value="CAG6512777.1"/>
    <property type="molecule type" value="Transcribed_RNA"/>
</dbReference>
<sequence>MVGMESLGRRFRWEWASPLLPSITGRRECALRLTEMVRPIRDRSSRCTTWLNCGTHRAFLSVRTTGTEWEPARSVPRPMSTTTPVETPCPESGSMEWTCWRSARLPDLPSSTATVERDRSCWRRPPTATRDIPCRIREPATGRVMKSPKCAKRVIRSLRCAKRSSRTNWQRPKS</sequence>
<dbReference type="EMBL" id="HBUE01271607">
    <property type="protein sequence ID" value="CAG6564242.1"/>
    <property type="molecule type" value="Transcribed_RNA"/>
</dbReference>
<dbReference type="EMBL" id="HBUE01166292">
    <property type="protein sequence ID" value="CAG6512781.1"/>
    <property type="molecule type" value="Transcribed_RNA"/>
</dbReference>
<evidence type="ECO:0000313" key="2">
    <source>
        <dbReference type="EMBL" id="CAG6451925.1"/>
    </source>
</evidence>
<evidence type="ECO:0000256" key="1">
    <source>
        <dbReference type="SAM" id="MobiDB-lite"/>
    </source>
</evidence>
<dbReference type="EMBL" id="HBUE01019524">
    <property type="protein sequence ID" value="CAG6451925.1"/>
    <property type="molecule type" value="Transcribed_RNA"/>
</dbReference>